<dbReference type="PANTHER" id="PTHR47326">
    <property type="entry name" value="TRANSPOSABLE ELEMENT TC3 TRANSPOSASE-LIKE PROTEIN"/>
    <property type="match status" value="1"/>
</dbReference>
<dbReference type="PANTHER" id="PTHR47326:SF1">
    <property type="entry name" value="HTH PSQ-TYPE DOMAIN-CONTAINING PROTEIN"/>
    <property type="match status" value="1"/>
</dbReference>
<organism evidence="1 2">
    <name type="scientific">Periplaneta americana</name>
    <name type="common">American cockroach</name>
    <name type="synonym">Blatta americana</name>
    <dbReference type="NCBI Taxonomy" id="6978"/>
    <lineage>
        <taxon>Eukaryota</taxon>
        <taxon>Metazoa</taxon>
        <taxon>Ecdysozoa</taxon>
        <taxon>Arthropoda</taxon>
        <taxon>Hexapoda</taxon>
        <taxon>Insecta</taxon>
        <taxon>Pterygota</taxon>
        <taxon>Neoptera</taxon>
        <taxon>Polyneoptera</taxon>
        <taxon>Dictyoptera</taxon>
        <taxon>Blattodea</taxon>
        <taxon>Blattoidea</taxon>
        <taxon>Blattidae</taxon>
        <taxon>Blattinae</taxon>
        <taxon>Periplaneta</taxon>
    </lineage>
</organism>
<proteinExistence type="predicted"/>
<protein>
    <submittedName>
        <fullName evidence="1">Uncharacterized protein</fullName>
    </submittedName>
</protein>
<accession>A0ABQ8TYD0</accession>
<dbReference type="EMBL" id="JAJSOF020000001">
    <property type="protein sequence ID" value="KAJ4451693.1"/>
    <property type="molecule type" value="Genomic_DNA"/>
</dbReference>
<dbReference type="InterPro" id="IPR036397">
    <property type="entry name" value="RNaseH_sf"/>
</dbReference>
<sequence length="80" mass="9384">MLCQWLIPELDRVGLLKTVVLQQDGVPVNFWTPVREWLSTSFPSWIGRGGPLIWPPRSPELMPCDNWLKRKSWKDSDEFC</sequence>
<reference evidence="1 2" key="1">
    <citation type="journal article" date="2022" name="Allergy">
        <title>Genome assembly and annotation of Periplaneta americana reveal a comprehensive cockroach allergen profile.</title>
        <authorList>
            <person name="Wang L."/>
            <person name="Xiong Q."/>
            <person name="Saelim N."/>
            <person name="Wang L."/>
            <person name="Nong W."/>
            <person name="Wan A.T."/>
            <person name="Shi M."/>
            <person name="Liu X."/>
            <person name="Cao Q."/>
            <person name="Hui J.H.L."/>
            <person name="Sookrung N."/>
            <person name="Leung T.F."/>
            <person name="Tungtrongchitr A."/>
            <person name="Tsui S.K.W."/>
        </authorList>
    </citation>
    <scope>NUCLEOTIDE SEQUENCE [LARGE SCALE GENOMIC DNA]</scope>
    <source>
        <strain evidence="1">PWHHKU_190912</strain>
    </source>
</reference>
<name>A0ABQ8TYD0_PERAM</name>
<keyword evidence="2" id="KW-1185">Reference proteome</keyword>
<gene>
    <name evidence="1" type="ORF">ANN_03163</name>
</gene>
<comment type="caution">
    <text evidence="1">The sequence shown here is derived from an EMBL/GenBank/DDBJ whole genome shotgun (WGS) entry which is preliminary data.</text>
</comment>
<evidence type="ECO:0000313" key="1">
    <source>
        <dbReference type="EMBL" id="KAJ4451693.1"/>
    </source>
</evidence>
<evidence type="ECO:0000313" key="2">
    <source>
        <dbReference type="Proteomes" id="UP001148838"/>
    </source>
</evidence>
<dbReference type="Proteomes" id="UP001148838">
    <property type="component" value="Unassembled WGS sequence"/>
</dbReference>
<dbReference type="Gene3D" id="3.30.420.10">
    <property type="entry name" value="Ribonuclease H-like superfamily/Ribonuclease H"/>
    <property type="match status" value="1"/>
</dbReference>